<feature type="transmembrane region" description="Helical" evidence="5">
    <location>
        <begin position="68"/>
        <end position="89"/>
    </location>
</feature>
<feature type="transmembrane region" description="Helical" evidence="5">
    <location>
        <begin position="330"/>
        <end position="352"/>
    </location>
</feature>
<accession>A0AAE3CKC3</accession>
<evidence type="ECO:0000256" key="2">
    <source>
        <dbReference type="ARBA" id="ARBA00022692"/>
    </source>
</evidence>
<name>A0AAE3CKC3_9PROT</name>
<feature type="transmembrane region" description="Helical" evidence="5">
    <location>
        <begin position="229"/>
        <end position="246"/>
    </location>
</feature>
<organism evidence="7 8">
    <name type="scientific">Igneacidithiobacillus copahuensis</name>
    <dbReference type="NCBI Taxonomy" id="2724909"/>
    <lineage>
        <taxon>Bacteria</taxon>
        <taxon>Pseudomonadati</taxon>
        <taxon>Pseudomonadota</taxon>
        <taxon>Acidithiobacillia</taxon>
        <taxon>Acidithiobacillales</taxon>
        <taxon>Acidithiobacillaceae</taxon>
        <taxon>Igneacidithiobacillus</taxon>
    </lineage>
</organism>
<feature type="transmembrane region" description="Helical" evidence="5">
    <location>
        <begin position="160"/>
        <end position="179"/>
    </location>
</feature>
<protein>
    <recommendedName>
        <fullName evidence="6">O-antigen ligase-related domain-containing protein</fullName>
    </recommendedName>
</protein>
<evidence type="ECO:0000313" key="7">
    <source>
        <dbReference type="EMBL" id="MBU2788737.1"/>
    </source>
</evidence>
<keyword evidence="3 5" id="KW-1133">Transmembrane helix</keyword>
<gene>
    <name evidence="7" type="ORF">HFQ13_11095</name>
</gene>
<evidence type="ECO:0000256" key="1">
    <source>
        <dbReference type="ARBA" id="ARBA00004141"/>
    </source>
</evidence>
<dbReference type="GO" id="GO:0016020">
    <property type="term" value="C:membrane"/>
    <property type="evidence" value="ECO:0007669"/>
    <property type="project" value="UniProtKB-SubCell"/>
</dbReference>
<dbReference type="Proteomes" id="UP001197378">
    <property type="component" value="Unassembled WGS sequence"/>
</dbReference>
<sequence>MTIYPTTDFVKTYLSKNNDFIDYIGFVFLLLTVFSIPLSIFATEVFFVFFFFSFMLCKRYLFIRHTKLNYTVAALILISIVSLSLHQSAHALFDFKQSMYVAISPIISAYSFNQRRYILLLRAFIVGMLTNLAFGILDAFGVDAINTHGQGNIGVISFHIYSSMLISMAILLLLLDFFYKRIVPSYKIRTLSIIGLSWQLFTTTGRTGQGILVILSALIVYWYAGKIKYLLFSLIPILTASILYVSSESMKMWVAAYSQIHETITAGYHNSDIGLRFLFTKSGIMMLISHPFFGVGIGQFRKTFYRMISEDKIPHIPADYHYLVGPTSSYIAYISEFGLAGLIALVLLFYASFDKIMRTSSKDIEHIGILFLLWFFIGRAVSSLKCNTRM</sequence>
<keyword evidence="8" id="KW-1185">Reference proteome</keyword>
<evidence type="ECO:0000256" key="4">
    <source>
        <dbReference type="ARBA" id="ARBA00023136"/>
    </source>
</evidence>
<keyword evidence="2 5" id="KW-0812">Transmembrane</keyword>
<evidence type="ECO:0000313" key="8">
    <source>
        <dbReference type="Proteomes" id="UP001197378"/>
    </source>
</evidence>
<dbReference type="PANTHER" id="PTHR37422:SF17">
    <property type="entry name" value="O-ANTIGEN LIGASE"/>
    <property type="match status" value="1"/>
</dbReference>
<reference evidence="7" key="1">
    <citation type="journal article" date="2021" name="ISME J.">
        <title>Genomic evolution of the class Acidithiobacillia: deep-branching Proteobacteria living in extreme acidic conditions.</title>
        <authorList>
            <person name="Moya-Beltran A."/>
            <person name="Beard S."/>
            <person name="Rojas-Villalobos C."/>
            <person name="Issotta F."/>
            <person name="Gallardo Y."/>
            <person name="Ulloa R."/>
            <person name="Giaveno A."/>
            <person name="Degli Esposti M."/>
            <person name="Johnson D.B."/>
            <person name="Quatrini R."/>
        </authorList>
    </citation>
    <scope>NUCLEOTIDE SEQUENCE</scope>
    <source>
        <strain evidence="7">VAN18-1</strain>
    </source>
</reference>
<keyword evidence="4 5" id="KW-0472">Membrane</keyword>
<feature type="transmembrane region" description="Helical" evidence="5">
    <location>
        <begin position="23"/>
        <end position="56"/>
    </location>
</feature>
<dbReference type="InterPro" id="IPR007016">
    <property type="entry name" value="O-antigen_ligase-rel_domated"/>
</dbReference>
<feature type="transmembrane region" description="Helical" evidence="5">
    <location>
        <begin position="364"/>
        <end position="382"/>
    </location>
</feature>
<comment type="caution">
    <text evidence="7">The sequence shown here is derived from an EMBL/GenBank/DDBJ whole genome shotgun (WGS) entry which is preliminary data.</text>
</comment>
<dbReference type="EMBL" id="JAAXYO010000156">
    <property type="protein sequence ID" value="MBU2788737.1"/>
    <property type="molecule type" value="Genomic_DNA"/>
</dbReference>
<dbReference type="Pfam" id="PF04932">
    <property type="entry name" value="Wzy_C"/>
    <property type="match status" value="1"/>
</dbReference>
<comment type="subcellular location">
    <subcellularLocation>
        <location evidence="1">Membrane</location>
        <topology evidence="1">Multi-pass membrane protein</topology>
    </subcellularLocation>
</comment>
<feature type="transmembrane region" description="Helical" evidence="5">
    <location>
        <begin position="119"/>
        <end position="140"/>
    </location>
</feature>
<dbReference type="AlphaFoldDB" id="A0AAE3CKC3"/>
<evidence type="ECO:0000256" key="5">
    <source>
        <dbReference type="SAM" id="Phobius"/>
    </source>
</evidence>
<proteinExistence type="predicted"/>
<evidence type="ECO:0000256" key="3">
    <source>
        <dbReference type="ARBA" id="ARBA00022989"/>
    </source>
</evidence>
<evidence type="ECO:0000259" key="6">
    <source>
        <dbReference type="Pfam" id="PF04932"/>
    </source>
</evidence>
<feature type="domain" description="O-antigen ligase-related" evidence="6">
    <location>
        <begin position="194"/>
        <end position="345"/>
    </location>
</feature>
<dbReference type="InterPro" id="IPR051533">
    <property type="entry name" value="WaaL-like"/>
</dbReference>
<dbReference type="PANTHER" id="PTHR37422">
    <property type="entry name" value="TEICHURONIC ACID BIOSYNTHESIS PROTEIN TUAE"/>
    <property type="match status" value="1"/>
</dbReference>
<feature type="transmembrane region" description="Helical" evidence="5">
    <location>
        <begin position="278"/>
        <end position="297"/>
    </location>
</feature>
<feature type="transmembrane region" description="Helical" evidence="5">
    <location>
        <begin position="200"/>
        <end position="223"/>
    </location>
</feature>
<dbReference type="RefSeq" id="WP_215885748.1">
    <property type="nucleotide sequence ID" value="NZ_JAAXYO010000156.1"/>
</dbReference>